<reference evidence="16 17" key="1">
    <citation type="submission" date="2019-02" db="EMBL/GenBank/DDBJ databases">
        <title>The Batch Genome Submission of Acinetobacter spp. strains.</title>
        <authorList>
            <person name="Qin J."/>
            <person name="Hu Y."/>
            <person name="Ye H."/>
            <person name="Wei L."/>
            <person name="Feng Y."/>
            <person name="Zong Z."/>
        </authorList>
    </citation>
    <scope>NUCLEOTIDE SEQUENCE [LARGE SCALE GENOMIC DNA]</scope>
    <source>
        <strain evidence="16 17">WCHABo060081</strain>
    </source>
</reference>
<gene>
    <name evidence="16" type="ORF">EXE25_06705</name>
</gene>
<dbReference type="InterPro" id="IPR008927">
    <property type="entry name" value="6-PGluconate_DH-like_C_sf"/>
</dbReference>
<dbReference type="GO" id="GO:0003857">
    <property type="term" value="F:(3S)-3-hydroxyacyl-CoA dehydrogenase (NAD+) activity"/>
    <property type="evidence" value="ECO:0007669"/>
    <property type="project" value="UniProtKB-EC"/>
</dbReference>
<evidence type="ECO:0000256" key="5">
    <source>
        <dbReference type="ARBA" id="ARBA00022963"/>
    </source>
</evidence>
<dbReference type="GO" id="GO:0070403">
    <property type="term" value="F:NAD+ binding"/>
    <property type="evidence" value="ECO:0007669"/>
    <property type="project" value="InterPro"/>
</dbReference>
<accession>A0A4Q7AVR6</accession>
<evidence type="ECO:0000256" key="11">
    <source>
        <dbReference type="ARBA" id="ARBA00023239"/>
    </source>
</evidence>
<keyword evidence="4" id="KW-0276">Fatty acid metabolism</keyword>
<evidence type="ECO:0000256" key="4">
    <source>
        <dbReference type="ARBA" id="ARBA00022832"/>
    </source>
</evidence>
<comment type="caution">
    <text evidence="16">The sequence shown here is derived from an EMBL/GenBank/DDBJ whole genome shotgun (WGS) entry which is preliminary data.</text>
</comment>
<evidence type="ECO:0000256" key="13">
    <source>
        <dbReference type="ARBA" id="ARBA00049556"/>
    </source>
</evidence>
<keyword evidence="8" id="KW-0443">Lipid metabolism</keyword>
<evidence type="ECO:0000313" key="16">
    <source>
        <dbReference type="EMBL" id="RZG67653.1"/>
    </source>
</evidence>
<evidence type="ECO:0000259" key="15">
    <source>
        <dbReference type="Pfam" id="PF02737"/>
    </source>
</evidence>
<evidence type="ECO:0000256" key="10">
    <source>
        <dbReference type="ARBA" id="ARBA00023235"/>
    </source>
</evidence>
<keyword evidence="5" id="KW-0442">Lipid degradation</keyword>
<comment type="catalytic activity">
    <reaction evidence="13">
        <text>a (3S)-3-hydroxyacyl-CoA + NAD(+) = a 3-oxoacyl-CoA + NADH + H(+)</text>
        <dbReference type="Rhea" id="RHEA:22432"/>
        <dbReference type="ChEBI" id="CHEBI:15378"/>
        <dbReference type="ChEBI" id="CHEBI:57318"/>
        <dbReference type="ChEBI" id="CHEBI:57540"/>
        <dbReference type="ChEBI" id="CHEBI:57945"/>
        <dbReference type="ChEBI" id="CHEBI:90726"/>
        <dbReference type="EC" id="1.1.1.35"/>
    </reaction>
</comment>
<organism evidence="16 17">
    <name type="scientific">Acinetobacter bouvetii</name>
    <dbReference type="NCBI Taxonomy" id="202951"/>
    <lineage>
        <taxon>Bacteria</taxon>
        <taxon>Pseudomonadati</taxon>
        <taxon>Pseudomonadota</taxon>
        <taxon>Gammaproteobacteria</taxon>
        <taxon>Moraxellales</taxon>
        <taxon>Moraxellaceae</taxon>
        <taxon>Acinetobacter</taxon>
    </lineage>
</organism>
<dbReference type="InterPro" id="IPR001753">
    <property type="entry name" value="Enoyl-CoA_hydra/iso"/>
</dbReference>
<dbReference type="InterPro" id="IPR036291">
    <property type="entry name" value="NAD(P)-bd_dom_sf"/>
</dbReference>
<dbReference type="GO" id="GO:0006635">
    <property type="term" value="P:fatty acid beta-oxidation"/>
    <property type="evidence" value="ECO:0007669"/>
    <property type="project" value="UniProtKB-UniPathway"/>
</dbReference>
<feature type="domain" description="3-hydroxyacyl-CoA dehydrogenase C-terminal" evidence="14">
    <location>
        <begin position="479"/>
        <end position="571"/>
    </location>
</feature>
<feature type="domain" description="3-hydroxyacyl-CoA dehydrogenase NAD binding" evidence="15">
    <location>
        <begin position="299"/>
        <end position="474"/>
    </location>
</feature>
<dbReference type="EMBL" id="SGSU01000006">
    <property type="protein sequence ID" value="RZG67653.1"/>
    <property type="molecule type" value="Genomic_DNA"/>
</dbReference>
<dbReference type="GO" id="GO:0016853">
    <property type="term" value="F:isomerase activity"/>
    <property type="evidence" value="ECO:0007669"/>
    <property type="project" value="UniProtKB-KW"/>
</dbReference>
<dbReference type="Gene3D" id="3.90.226.10">
    <property type="entry name" value="2-enoyl-CoA Hydratase, Chain A, domain 1"/>
    <property type="match status" value="1"/>
</dbReference>
<feature type="domain" description="3-hydroxyacyl-CoA dehydrogenase C-terminal" evidence="14">
    <location>
        <begin position="607"/>
        <end position="673"/>
    </location>
</feature>
<evidence type="ECO:0000313" key="17">
    <source>
        <dbReference type="Proteomes" id="UP000293483"/>
    </source>
</evidence>
<keyword evidence="10" id="KW-0413">Isomerase</keyword>
<comment type="subunit">
    <text evidence="3">Monomer.</text>
</comment>
<dbReference type="Pfam" id="PF00378">
    <property type="entry name" value="ECH_1"/>
    <property type="match status" value="1"/>
</dbReference>
<dbReference type="FunFam" id="1.10.1040.50:FF:000006">
    <property type="entry name" value="Peroxisomal bifunctional enzyme"/>
    <property type="match status" value="1"/>
</dbReference>
<dbReference type="Gene3D" id="1.10.1040.50">
    <property type="match status" value="1"/>
</dbReference>
<dbReference type="PANTHER" id="PTHR23309:SF49">
    <property type="entry name" value="PEROXISOMAL BIFUNCTIONAL ENZYME"/>
    <property type="match status" value="1"/>
</dbReference>
<dbReference type="Pfam" id="PF02737">
    <property type="entry name" value="3HCDH_N"/>
    <property type="match status" value="1"/>
</dbReference>
<dbReference type="InterPro" id="IPR029045">
    <property type="entry name" value="ClpP/crotonase-like_dom_sf"/>
</dbReference>
<evidence type="ECO:0000256" key="12">
    <source>
        <dbReference type="ARBA" id="ARBA00023268"/>
    </source>
</evidence>
<proteinExistence type="predicted"/>
<evidence type="ECO:0000256" key="7">
    <source>
        <dbReference type="ARBA" id="ARBA00023027"/>
    </source>
</evidence>
<evidence type="ECO:0000256" key="1">
    <source>
        <dbReference type="ARBA" id="ARBA00004275"/>
    </source>
</evidence>
<evidence type="ECO:0000256" key="3">
    <source>
        <dbReference type="ARBA" id="ARBA00011245"/>
    </source>
</evidence>
<dbReference type="InterPro" id="IPR006108">
    <property type="entry name" value="3HC_DH_C"/>
</dbReference>
<keyword evidence="6" id="KW-0560">Oxidoreductase</keyword>
<comment type="pathway">
    <text evidence="2">Lipid metabolism; fatty acid beta-oxidation.</text>
</comment>
<dbReference type="Pfam" id="PF00725">
    <property type="entry name" value="3HCDH"/>
    <property type="match status" value="2"/>
</dbReference>
<dbReference type="SUPFAM" id="SSF51735">
    <property type="entry name" value="NAD(P)-binding Rossmann-fold domains"/>
    <property type="match status" value="1"/>
</dbReference>
<keyword evidence="11" id="KW-0456">Lyase</keyword>
<evidence type="ECO:0000256" key="9">
    <source>
        <dbReference type="ARBA" id="ARBA00023140"/>
    </source>
</evidence>
<dbReference type="SUPFAM" id="SSF52096">
    <property type="entry name" value="ClpP/crotonase"/>
    <property type="match status" value="1"/>
</dbReference>
<dbReference type="FunFam" id="3.40.50.720:FF:000009">
    <property type="entry name" value="Fatty oxidation complex, alpha subunit"/>
    <property type="match status" value="1"/>
</dbReference>
<dbReference type="PANTHER" id="PTHR23309">
    <property type="entry name" value="3-HYDROXYACYL-COA DEHYROGENASE"/>
    <property type="match status" value="1"/>
</dbReference>
<dbReference type="AlphaFoldDB" id="A0A4Q7AVR6"/>
<keyword evidence="9" id="KW-0576">Peroxisome</keyword>
<dbReference type="GO" id="GO:0004300">
    <property type="term" value="F:enoyl-CoA hydratase activity"/>
    <property type="evidence" value="ECO:0007669"/>
    <property type="project" value="UniProtKB-ARBA"/>
</dbReference>
<dbReference type="SUPFAM" id="SSF48179">
    <property type="entry name" value="6-phosphogluconate dehydrogenase C-terminal domain-like"/>
    <property type="match status" value="2"/>
</dbReference>
<dbReference type="Gene3D" id="3.40.50.720">
    <property type="entry name" value="NAD(P)-binding Rossmann-like Domain"/>
    <property type="match status" value="1"/>
</dbReference>
<sequence>MSMSSVNQILIEKQGKVGIVNFQTDKLNVLLHSLRADLYQAIQQLLADAEVESIVLAGSNKAFSAGADIAEFSAGTYLNFPSLHDLVHLISDAAKPVTAAISGTALGGGLELALACHHRAVHAKAHLALPEVHLGLLQGAAGTQLLPRYIGVETALDAILTGKPLKLSALKDSALLDVLTDADVKQAAIEFASALGTQPVHIKHQRIQSTDALNDLLQQKREAAGNKPQHIVQHAIINAVQAAMDLDFEAGFAQEQQLFQQLTSSDISKSLRHAFFAEREAKHIPNLDAATAAKAIERVAVIGAGTMGSGIAICFLQAGYPVTLIENQQVGLDRGLALIAKHFAGQVAKGRLIEETAAAIQANLQTSLEYSALAQVDLAVEAVFEDWDVKTTVLQQMDQHLPAHAVLASNTSTLDLNQLSQQTSRPESVVGLHFFSPAQIMPLLEIVRTDSTDQATLKTALDIGKRLKKTAVVAGVCDGFIGNRMLNAYLRIAGLLIDAGASPYQIDRALENWGMAMGPFRMCDMAGNDIDYMIRKHQLKLNPTKKFSGFADQLFELKRFGQKTQKGWYDYSQGNRRGDVDAEVIALIDAYRAEQGITAKAFSDEEIVARCIYALANEGFRLLEEGIALRQSDIDVVYLAGYGFPRWRGGPMFYAQQTGSDVMTASMQQFAQDPYTDADFWQVPALLAQAAA</sequence>
<evidence type="ECO:0000256" key="6">
    <source>
        <dbReference type="ARBA" id="ARBA00023002"/>
    </source>
</evidence>
<protein>
    <submittedName>
        <fullName evidence="16">3-hydroxyacyl-CoA dehydrogenase</fullName>
    </submittedName>
</protein>
<dbReference type="InterPro" id="IPR006176">
    <property type="entry name" value="3-OHacyl-CoA_DH_NAD-bd"/>
</dbReference>
<name>A0A4Q7AVR6_9GAMM</name>
<keyword evidence="12" id="KW-0511">Multifunctional enzyme</keyword>
<dbReference type="UniPathway" id="UPA00659"/>
<evidence type="ECO:0000259" key="14">
    <source>
        <dbReference type="Pfam" id="PF00725"/>
    </source>
</evidence>
<dbReference type="CDD" id="cd06558">
    <property type="entry name" value="crotonase-like"/>
    <property type="match status" value="1"/>
</dbReference>
<keyword evidence="7" id="KW-0520">NAD</keyword>
<evidence type="ECO:0000256" key="8">
    <source>
        <dbReference type="ARBA" id="ARBA00023098"/>
    </source>
</evidence>
<evidence type="ECO:0000256" key="2">
    <source>
        <dbReference type="ARBA" id="ARBA00005005"/>
    </source>
</evidence>
<comment type="subcellular location">
    <subcellularLocation>
        <location evidence="1">Peroxisome</location>
    </subcellularLocation>
</comment>
<dbReference type="Proteomes" id="UP000293483">
    <property type="component" value="Unassembled WGS sequence"/>
</dbReference>